<sequence>MPYTLITKTGKIMQFYVKEVADMYQTLNGGVVFTQQVLEIQVKEQKPVAQ</sequence>
<gene>
    <name evidence="1" type="ORF">UFOVP71_57</name>
</gene>
<accession>A0A6J5TB85</accession>
<reference evidence="1" key="1">
    <citation type="submission" date="2020-05" db="EMBL/GenBank/DDBJ databases">
        <authorList>
            <person name="Chiriac C."/>
            <person name="Salcher M."/>
            <person name="Ghai R."/>
            <person name="Kavagutti S V."/>
        </authorList>
    </citation>
    <scope>NUCLEOTIDE SEQUENCE</scope>
</reference>
<name>A0A6J5TB85_9CAUD</name>
<organism evidence="1">
    <name type="scientific">uncultured Caudovirales phage</name>
    <dbReference type="NCBI Taxonomy" id="2100421"/>
    <lineage>
        <taxon>Viruses</taxon>
        <taxon>Duplodnaviria</taxon>
        <taxon>Heunggongvirae</taxon>
        <taxon>Uroviricota</taxon>
        <taxon>Caudoviricetes</taxon>
        <taxon>Peduoviridae</taxon>
        <taxon>Maltschvirus</taxon>
        <taxon>Maltschvirus maltsch</taxon>
    </lineage>
</organism>
<proteinExistence type="predicted"/>
<protein>
    <submittedName>
        <fullName evidence="1">Uncharacterized protein</fullName>
    </submittedName>
</protein>
<evidence type="ECO:0000313" key="1">
    <source>
        <dbReference type="EMBL" id="CAB4241519.1"/>
    </source>
</evidence>
<dbReference type="EMBL" id="LR797824">
    <property type="protein sequence ID" value="CAB4241519.1"/>
    <property type="molecule type" value="Genomic_DNA"/>
</dbReference>